<dbReference type="Gene3D" id="3.90.79.10">
    <property type="entry name" value="Nucleoside Triphosphate Pyrophosphohydrolase"/>
    <property type="match status" value="1"/>
</dbReference>
<accession>A0A8I6SCZ7</accession>
<evidence type="ECO:0000256" key="3">
    <source>
        <dbReference type="ARBA" id="ARBA00022723"/>
    </source>
</evidence>
<keyword evidence="5" id="KW-0460">Magnesium</keyword>
<keyword evidence="4" id="KW-0378">Hydrolase</keyword>
<dbReference type="PANTHER" id="PTHR12992">
    <property type="entry name" value="NUDIX HYDROLASE"/>
    <property type="match status" value="1"/>
</dbReference>
<evidence type="ECO:0000256" key="2">
    <source>
        <dbReference type="ARBA" id="ARBA00001946"/>
    </source>
</evidence>
<dbReference type="RefSeq" id="XP_014262128.1">
    <property type="nucleotide sequence ID" value="XM_014406642.1"/>
</dbReference>
<evidence type="ECO:0000256" key="5">
    <source>
        <dbReference type="ARBA" id="ARBA00022842"/>
    </source>
</evidence>
<dbReference type="CDD" id="cd03426">
    <property type="entry name" value="NUDIX_CoAse_Nudt7"/>
    <property type="match status" value="1"/>
</dbReference>
<dbReference type="GeneID" id="106674123"/>
<dbReference type="InterPro" id="IPR000086">
    <property type="entry name" value="NUDIX_hydrolase_dom"/>
</dbReference>
<organism evidence="8 9">
    <name type="scientific">Cimex lectularius</name>
    <name type="common">Bed bug</name>
    <name type="synonym">Acanthia lectularia</name>
    <dbReference type="NCBI Taxonomy" id="79782"/>
    <lineage>
        <taxon>Eukaryota</taxon>
        <taxon>Metazoa</taxon>
        <taxon>Ecdysozoa</taxon>
        <taxon>Arthropoda</taxon>
        <taxon>Hexapoda</taxon>
        <taxon>Insecta</taxon>
        <taxon>Pterygota</taxon>
        <taxon>Neoptera</taxon>
        <taxon>Paraneoptera</taxon>
        <taxon>Hemiptera</taxon>
        <taxon>Heteroptera</taxon>
        <taxon>Panheteroptera</taxon>
        <taxon>Cimicomorpha</taxon>
        <taxon>Cimicidae</taxon>
        <taxon>Cimex</taxon>
    </lineage>
</organism>
<dbReference type="EnsemblMetazoa" id="XM_014406642.1">
    <property type="protein sequence ID" value="XP_014262128.1"/>
    <property type="gene ID" value="LOC106674123"/>
</dbReference>
<evidence type="ECO:0000256" key="1">
    <source>
        <dbReference type="ARBA" id="ARBA00001936"/>
    </source>
</evidence>
<dbReference type="GO" id="GO:0010945">
    <property type="term" value="F:coenzyme A diphosphatase activity"/>
    <property type="evidence" value="ECO:0007669"/>
    <property type="project" value="InterPro"/>
</dbReference>
<reference evidence="8" key="1">
    <citation type="submission" date="2022-01" db="UniProtKB">
        <authorList>
            <consortium name="EnsemblMetazoa"/>
        </authorList>
    </citation>
    <scope>IDENTIFICATION</scope>
</reference>
<comment type="cofactor">
    <cofactor evidence="2">
        <name>Mg(2+)</name>
        <dbReference type="ChEBI" id="CHEBI:18420"/>
    </cofactor>
</comment>
<keyword evidence="6" id="KW-0464">Manganese</keyword>
<feature type="domain" description="Nudix hydrolase" evidence="7">
    <location>
        <begin position="62"/>
        <end position="196"/>
    </location>
</feature>
<protein>
    <recommendedName>
        <fullName evidence="7">Nudix hydrolase domain-containing protein</fullName>
    </recommendedName>
</protein>
<dbReference type="PANTHER" id="PTHR12992:SF11">
    <property type="entry name" value="MITOCHONDRIAL COENZYME A DIPHOSPHATASE NUDT8"/>
    <property type="match status" value="1"/>
</dbReference>
<evidence type="ECO:0000313" key="9">
    <source>
        <dbReference type="Proteomes" id="UP000494040"/>
    </source>
</evidence>
<keyword evidence="3" id="KW-0479">Metal-binding</keyword>
<evidence type="ECO:0000259" key="7">
    <source>
        <dbReference type="PROSITE" id="PS51462"/>
    </source>
</evidence>
<dbReference type="Pfam" id="PF00293">
    <property type="entry name" value="NUDIX"/>
    <property type="match status" value="1"/>
</dbReference>
<evidence type="ECO:0000313" key="8">
    <source>
        <dbReference type="EnsemblMetazoa" id="XP_014262128.1"/>
    </source>
</evidence>
<evidence type="ECO:0000256" key="6">
    <source>
        <dbReference type="ARBA" id="ARBA00023211"/>
    </source>
</evidence>
<dbReference type="InterPro" id="IPR045121">
    <property type="entry name" value="CoAse"/>
</dbReference>
<proteinExistence type="predicted"/>
<dbReference type="OrthoDB" id="206213at2759"/>
<comment type="cofactor">
    <cofactor evidence="1">
        <name>Mn(2+)</name>
        <dbReference type="ChEBI" id="CHEBI:29035"/>
    </cofactor>
</comment>
<dbReference type="KEGG" id="clec:106674123"/>
<dbReference type="OMA" id="HYRIWGI"/>
<dbReference type="AlphaFoldDB" id="A0A8I6SCZ7"/>
<dbReference type="InterPro" id="IPR015797">
    <property type="entry name" value="NUDIX_hydrolase-like_dom_sf"/>
</dbReference>
<name>A0A8I6SCZ7_CIMLE</name>
<evidence type="ECO:0000256" key="4">
    <source>
        <dbReference type="ARBA" id="ARBA00022801"/>
    </source>
</evidence>
<keyword evidence="9" id="KW-1185">Reference proteome</keyword>
<dbReference type="GO" id="GO:0046872">
    <property type="term" value="F:metal ion binding"/>
    <property type="evidence" value="ECO:0007669"/>
    <property type="project" value="UniProtKB-KW"/>
</dbReference>
<dbReference type="PROSITE" id="PS51462">
    <property type="entry name" value="NUDIX"/>
    <property type="match status" value="1"/>
</dbReference>
<dbReference type="Proteomes" id="UP000494040">
    <property type="component" value="Unassembled WGS sequence"/>
</dbReference>
<dbReference type="SUPFAM" id="SSF55811">
    <property type="entry name" value="Nudix"/>
    <property type="match status" value="1"/>
</dbReference>
<sequence>MFFVCSTLRAYLVGFSSVRKCSHLYNGFPSAEQLLSSDSIHNCIKNLKEVKVRQRELTDDNKKKAAVLIPLCLVDNEMSLLYTLRTSDLKRHRGQVSFPGGMEDSEDKCLEETALRETEEEIGIDRKNISLWGAGNIYVGKEFSVLPVVGFLGDVHPSALKVNPGEVELAFAVALKHFCYPDNRKFTQFRFKKSGYILPAYVNTEYRIWGITALITHIVLSALLPKHYNFKIHYIRPIKGEMKASS</sequence>